<evidence type="ECO:0000256" key="1">
    <source>
        <dbReference type="ARBA" id="ARBA00004430"/>
    </source>
</evidence>
<evidence type="ECO:0000256" key="10">
    <source>
        <dbReference type="ARBA" id="ARBA00023212"/>
    </source>
</evidence>
<dbReference type="InterPro" id="IPR015943">
    <property type="entry name" value="WD40/YVTN_repeat-like_dom_sf"/>
</dbReference>
<dbReference type="GO" id="GO:0005874">
    <property type="term" value="C:microtubule"/>
    <property type="evidence" value="ECO:0007669"/>
    <property type="project" value="UniProtKB-KW"/>
</dbReference>
<evidence type="ECO:0000256" key="4">
    <source>
        <dbReference type="ARBA" id="ARBA00022574"/>
    </source>
</evidence>
<dbReference type="STRING" id="109280.ENSHCOP00000009561"/>
<keyword evidence="11" id="KW-0966">Cell projection</keyword>
<evidence type="ECO:0000256" key="8">
    <source>
        <dbReference type="ARBA" id="ARBA00023069"/>
    </source>
</evidence>
<evidence type="ECO:0000256" key="7">
    <source>
        <dbReference type="ARBA" id="ARBA00023017"/>
    </source>
</evidence>
<evidence type="ECO:0000256" key="11">
    <source>
        <dbReference type="ARBA" id="ARBA00023273"/>
    </source>
</evidence>
<dbReference type="AlphaFoldDB" id="A0A3Q2Y8R4"/>
<evidence type="ECO:0000256" key="12">
    <source>
        <dbReference type="PROSITE-ProRule" id="PRU00221"/>
    </source>
</evidence>
<keyword evidence="6" id="KW-0677">Repeat</keyword>
<keyword evidence="10" id="KW-0206">Cytoskeleton</keyword>
<keyword evidence="9" id="KW-0505">Motor protein</keyword>
<dbReference type="GO" id="GO:0036158">
    <property type="term" value="P:outer dynein arm assembly"/>
    <property type="evidence" value="ECO:0007669"/>
    <property type="project" value="TreeGrafter"/>
</dbReference>
<reference evidence="13" key="2">
    <citation type="submission" date="2025-09" db="UniProtKB">
        <authorList>
            <consortium name="Ensembl"/>
        </authorList>
    </citation>
    <scope>IDENTIFICATION</scope>
</reference>
<dbReference type="Gene3D" id="2.130.10.10">
    <property type="entry name" value="YVTN repeat-like/Quinoprotein amine dehydrogenase"/>
    <property type="match status" value="2"/>
</dbReference>
<dbReference type="PANTHER" id="PTHR12442:SF7">
    <property type="entry name" value="DYNEIN AXONEMAL INTERMEDIATE CHAIN 2"/>
    <property type="match status" value="1"/>
</dbReference>
<keyword evidence="14" id="KW-1185">Reference proteome</keyword>
<dbReference type="Proteomes" id="UP000264820">
    <property type="component" value="Unplaced"/>
</dbReference>
<dbReference type="GeneTree" id="ENSGT00940000163996"/>
<keyword evidence="3" id="KW-0963">Cytoplasm</keyword>
<dbReference type="PANTHER" id="PTHR12442">
    <property type="entry name" value="DYNEIN INTERMEDIATE CHAIN"/>
    <property type="match status" value="1"/>
</dbReference>
<protein>
    <submittedName>
        <fullName evidence="13">Dynein intermediate chain 2, axonemal-like</fullName>
    </submittedName>
</protein>
<dbReference type="GO" id="GO:0045504">
    <property type="term" value="F:dynein heavy chain binding"/>
    <property type="evidence" value="ECO:0007669"/>
    <property type="project" value="TreeGrafter"/>
</dbReference>
<evidence type="ECO:0000313" key="13">
    <source>
        <dbReference type="Ensembl" id="ENSHCOP00000009561.1"/>
    </source>
</evidence>
<dbReference type="InterPro" id="IPR050687">
    <property type="entry name" value="Dynein_IC"/>
</dbReference>
<evidence type="ECO:0000256" key="2">
    <source>
        <dbReference type="ARBA" id="ARBA00011059"/>
    </source>
</evidence>
<organism evidence="13 14">
    <name type="scientific">Hippocampus comes</name>
    <name type="common">Tiger tail seahorse</name>
    <dbReference type="NCBI Taxonomy" id="109280"/>
    <lineage>
        <taxon>Eukaryota</taxon>
        <taxon>Metazoa</taxon>
        <taxon>Chordata</taxon>
        <taxon>Craniata</taxon>
        <taxon>Vertebrata</taxon>
        <taxon>Euteleostomi</taxon>
        <taxon>Actinopterygii</taxon>
        <taxon>Neopterygii</taxon>
        <taxon>Teleostei</taxon>
        <taxon>Neoteleostei</taxon>
        <taxon>Acanthomorphata</taxon>
        <taxon>Syngnathiaria</taxon>
        <taxon>Syngnathiformes</taxon>
        <taxon>Syngnathoidei</taxon>
        <taxon>Syngnathidae</taxon>
        <taxon>Hippocampus</taxon>
    </lineage>
</organism>
<evidence type="ECO:0000256" key="9">
    <source>
        <dbReference type="ARBA" id="ARBA00023175"/>
    </source>
</evidence>
<dbReference type="InterPro" id="IPR001680">
    <property type="entry name" value="WD40_rpt"/>
</dbReference>
<dbReference type="GO" id="GO:0045503">
    <property type="term" value="F:dynein light chain binding"/>
    <property type="evidence" value="ECO:0007669"/>
    <property type="project" value="TreeGrafter"/>
</dbReference>
<sequence length="634" mass="72142">ARAFCLTVSVGSQRHEMLPSLLLFFEHTTLELARLFQVEITSVHPSAGMEIVHEYVKLRSDFGRQCLFSDRHVELLVDLPPNPKLAMQFVLKETRDLGVQGCWEMSEHEVNTERIEYDIQGINHVEGGWPKDINSLEMEQTIRFRKKVEKDEIYMNSIQLIAQCVGQNNAVDIYQEYFKDEELLDEIQEAPSVKIVNKYRDPNQVKRNITCLSWQPSGGSNLAAAYSCLEWQKATADLSKDSYIWDIESPNKPRSVLKPTSQLVCLAYNPQDLNFLVSGSLNGQIMLWDPRAGQHPTTVSPLEKSHMDPVYEIIWLQSATETEAFSASTDGQILWWDVRQMSEPTERLMLDLSRKENPDNALGAISMAYSVTMPDTFIVGTEQGAVVYCNRAAETPAEKIVCTYDGHHGPVYAIQKNPFFSQNFLTVGDWGARIWSEDIKESSIMWTKHQTAYLTDACWSPVRPSLFFTVKMDGVLDIWDILFKQNDPTLSVKVRDEPLCCVQVHEAGSKVVSGSQLGVISLMEISKGLCTQQNNEQALLGEMLERETKREKILRAQKVRDEAGNMEESPKEWVKQQSPLNIQSCWELLADLIYPERPVPEDLFQSPRLSLSSTIEFSPQQPFKLHSAWPAKKV</sequence>
<keyword evidence="5" id="KW-0493">Microtubule</keyword>
<evidence type="ECO:0000256" key="5">
    <source>
        <dbReference type="ARBA" id="ARBA00022701"/>
    </source>
</evidence>
<proteinExistence type="inferred from homology"/>
<keyword evidence="4 12" id="KW-0853">WD repeat</keyword>
<evidence type="ECO:0000256" key="3">
    <source>
        <dbReference type="ARBA" id="ARBA00022490"/>
    </source>
</evidence>
<name>A0A3Q2Y8R4_HIPCM</name>
<accession>A0A3Q2Y8R4</accession>
<dbReference type="PROSITE" id="PS50082">
    <property type="entry name" value="WD_REPEATS_2"/>
    <property type="match status" value="1"/>
</dbReference>
<keyword evidence="7" id="KW-0243">Dynein</keyword>
<keyword evidence="8" id="KW-0969">Cilium</keyword>
<dbReference type="OMA" id="NALWINS"/>
<evidence type="ECO:0000256" key="6">
    <source>
        <dbReference type="ARBA" id="ARBA00022737"/>
    </source>
</evidence>
<dbReference type="SUPFAM" id="SSF50978">
    <property type="entry name" value="WD40 repeat-like"/>
    <property type="match status" value="1"/>
</dbReference>
<dbReference type="GO" id="GO:0003341">
    <property type="term" value="P:cilium movement"/>
    <property type="evidence" value="ECO:0007669"/>
    <property type="project" value="TreeGrafter"/>
</dbReference>
<comment type="subcellular location">
    <subcellularLocation>
        <location evidence="1">Cytoplasm</location>
        <location evidence="1">Cytoskeleton</location>
        <location evidence="1">Cilium axoneme</location>
    </subcellularLocation>
</comment>
<dbReference type="InterPro" id="IPR036322">
    <property type="entry name" value="WD40_repeat_dom_sf"/>
</dbReference>
<dbReference type="SMART" id="SM00320">
    <property type="entry name" value="WD40"/>
    <property type="match status" value="6"/>
</dbReference>
<dbReference type="Pfam" id="PF00400">
    <property type="entry name" value="WD40"/>
    <property type="match status" value="1"/>
</dbReference>
<reference evidence="13" key="1">
    <citation type="submission" date="2025-08" db="UniProtKB">
        <authorList>
            <consortium name="Ensembl"/>
        </authorList>
    </citation>
    <scope>IDENTIFICATION</scope>
</reference>
<feature type="repeat" description="WD" evidence="12">
    <location>
        <begin position="256"/>
        <end position="298"/>
    </location>
</feature>
<dbReference type="GO" id="GO:0036157">
    <property type="term" value="C:outer dynein arm"/>
    <property type="evidence" value="ECO:0007669"/>
    <property type="project" value="TreeGrafter"/>
</dbReference>
<comment type="similarity">
    <text evidence="2">Belongs to the dynein intermediate chain family.</text>
</comment>
<evidence type="ECO:0000313" key="14">
    <source>
        <dbReference type="Proteomes" id="UP000264820"/>
    </source>
</evidence>
<dbReference type="Ensembl" id="ENSHCOT00000015718.1">
    <property type="protein sequence ID" value="ENSHCOP00000009561.1"/>
    <property type="gene ID" value="ENSHCOG00000012392.1"/>
</dbReference>